<dbReference type="PANTHER" id="PTHR35149:SF2">
    <property type="entry name" value="DUF262 DOMAIN-CONTAINING PROTEIN"/>
    <property type="match status" value="1"/>
</dbReference>
<proteinExistence type="predicted"/>
<reference evidence="3 4" key="1">
    <citation type="submission" date="2018-06" db="EMBL/GenBank/DDBJ databases">
        <authorList>
            <consortium name="Pathogen Informatics"/>
            <person name="Doyle S."/>
        </authorList>
    </citation>
    <scope>NUCLEOTIDE SEQUENCE [LARGE SCALE GENOMIC DNA]</scope>
    <source>
        <strain evidence="3 4">NCTC13296</strain>
    </source>
</reference>
<dbReference type="Pfam" id="PF07510">
    <property type="entry name" value="GmrSD_C"/>
    <property type="match status" value="1"/>
</dbReference>
<name>A0A379LV78_9NOCA</name>
<evidence type="ECO:0000313" key="3">
    <source>
        <dbReference type="EMBL" id="SUE13268.1"/>
    </source>
</evidence>
<evidence type="ECO:0000259" key="2">
    <source>
        <dbReference type="Pfam" id="PF07510"/>
    </source>
</evidence>
<evidence type="ECO:0000259" key="1">
    <source>
        <dbReference type="Pfam" id="PF03235"/>
    </source>
</evidence>
<dbReference type="RefSeq" id="WP_064063192.1">
    <property type="nucleotide sequence ID" value="NZ_LPZN01000011.1"/>
</dbReference>
<organism evidence="3 4">
    <name type="scientific">Rhodococcus gordoniae</name>
    <dbReference type="NCBI Taxonomy" id="223392"/>
    <lineage>
        <taxon>Bacteria</taxon>
        <taxon>Bacillati</taxon>
        <taxon>Actinomycetota</taxon>
        <taxon>Actinomycetes</taxon>
        <taxon>Mycobacteriales</taxon>
        <taxon>Nocardiaceae</taxon>
        <taxon>Rhodococcus</taxon>
    </lineage>
</organism>
<keyword evidence="3" id="KW-0067">ATP-binding</keyword>
<keyword evidence="3" id="KW-0347">Helicase</keyword>
<dbReference type="PANTHER" id="PTHR35149">
    <property type="entry name" value="SLL5132 PROTEIN"/>
    <property type="match status" value="1"/>
</dbReference>
<gene>
    <name evidence="3" type="ORF">NCTC13296_00076</name>
</gene>
<dbReference type="GO" id="GO:0004386">
    <property type="term" value="F:helicase activity"/>
    <property type="evidence" value="ECO:0007669"/>
    <property type="project" value="UniProtKB-KW"/>
</dbReference>
<dbReference type="Proteomes" id="UP000254569">
    <property type="component" value="Unassembled WGS sequence"/>
</dbReference>
<keyword evidence="4" id="KW-1185">Reference proteome</keyword>
<keyword evidence="3" id="KW-0547">Nucleotide-binding</keyword>
<dbReference type="AlphaFoldDB" id="A0A379LV78"/>
<feature type="domain" description="GmrSD restriction endonucleases C-terminal" evidence="2">
    <location>
        <begin position="406"/>
        <end position="546"/>
    </location>
</feature>
<sequence>MQGSIRRITDLFDGNSKHLLIPVYQRNYDWKEKHCARLFDDLVDIIRTDRKTHFFGAIVGNPETSFTYVVIDGQQRLTTTSLLMLALVHALDANDVTSTDPDLSTKIRESYLVLKNEHNAVKFKLKPVKNDNAAYSRLLHNNDTPIESSTITANYRYFRNRIARGELDGDQIWDAIFRLQVMALDLEEQDDPQRIFESINSTGLELSEADKIRNVVLMHHPSHEQEDLYENYWNRIEKAVEYRTDWFIRFYLVSKTGKTPRQDGVYEAFRDYQNNVKASTRDILSEMRDYAEYSRELNTASTGIPAADKRLRRFNMVKHDVTLPLTMPLLGEVKAGTVSGEDFTDVIIILDSYLFRRFVSGVLTSALNKIFATLYSEIHRLRGEGDRFSDVLAYSLRRRAASGRFPTDDEFKESFATRNLYNIKSENRSYLFECLENNWSNDTHDIAIALEGQSISIEHIMPQTLTSAWRQDLGPDAEEIHATWCNRIGNLTVTGYNSSYSNSTFADKKKRDNGFDASPYRLNALLKSSEVWTVPQLEERTRALTAIALKYWPLPSTDFEPYVPPLPSIPMGDDESFTNRKIVSFEFGDIRKTIASWKDAFVEVIRTLVEDHREELFAYAGDSNELTLVSDSHEITDWESLVVPGLTVVTGNSTRAKLVILRKLFNHLDLDTDDLVFTLRNNDTAEPEDTVEEPGPFAELTKFLPAMEEYSSSTATEDDTRDLRDEFTKAFAGFTVANPQAALPGKNILDLETSGFIEKATADDILAAVSMTLQVESIAPQFHRLITTGTIAQWLTTLTSSTLGITTSRDRTGDPATVQTTITLAPQWQELFDATVSDVERQLVLALAAADLPVPTVGYETSEADVLDFAWENNRIGVLLESDDEVTRTMSESGWTMCPPDAERIAAALKNGVS</sequence>
<accession>A0A379LV78</accession>
<dbReference type="Pfam" id="PF03235">
    <property type="entry name" value="GmrSD_N"/>
    <property type="match status" value="1"/>
</dbReference>
<dbReference type="InterPro" id="IPR011089">
    <property type="entry name" value="GmrSD_C"/>
</dbReference>
<protein>
    <submittedName>
        <fullName evidence="3">Dead/deah box helicase</fullName>
    </submittedName>
</protein>
<dbReference type="InterPro" id="IPR004919">
    <property type="entry name" value="GmrSD_N"/>
</dbReference>
<dbReference type="EMBL" id="UGVI01000001">
    <property type="protein sequence ID" value="SUE13268.1"/>
    <property type="molecule type" value="Genomic_DNA"/>
</dbReference>
<feature type="domain" description="GmrSD restriction endonucleases N-terminal" evidence="1">
    <location>
        <begin position="8"/>
        <end position="216"/>
    </location>
</feature>
<keyword evidence="3" id="KW-0378">Hydrolase</keyword>
<evidence type="ECO:0000313" key="4">
    <source>
        <dbReference type="Proteomes" id="UP000254569"/>
    </source>
</evidence>
<dbReference type="OrthoDB" id="9798761at2"/>